<protein>
    <submittedName>
        <fullName evidence="3">Purine cyclase-related protein</fullName>
    </submittedName>
</protein>
<dbReference type="PANTHER" id="PTHR43081">
    <property type="entry name" value="ADENYLATE CYCLASE, TERMINAL-DIFFERENTIATION SPECIFIC-RELATED"/>
    <property type="match status" value="1"/>
</dbReference>
<dbReference type="PANTHER" id="PTHR43081:SF19">
    <property type="entry name" value="PH-SENSITIVE ADENYLATE CYCLASE RV1264"/>
    <property type="match status" value="1"/>
</dbReference>
<reference evidence="3" key="1">
    <citation type="submission" date="2020-02" db="EMBL/GenBank/DDBJ databases">
        <authorList>
            <person name="Meier V. D."/>
        </authorList>
    </citation>
    <scope>NUCLEOTIDE SEQUENCE</scope>
    <source>
        <strain evidence="3">AVDCRST_MAG85</strain>
    </source>
</reference>
<accession>A0A6J4TTD4</accession>
<dbReference type="GO" id="GO:0004016">
    <property type="term" value="F:adenylate cyclase activity"/>
    <property type="evidence" value="ECO:0007669"/>
    <property type="project" value="UniProtKB-ARBA"/>
</dbReference>
<evidence type="ECO:0000256" key="1">
    <source>
        <dbReference type="ARBA" id="ARBA00005381"/>
    </source>
</evidence>
<evidence type="ECO:0000313" key="3">
    <source>
        <dbReference type="EMBL" id="CAA9531048.1"/>
    </source>
</evidence>
<dbReference type="Gene3D" id="3.30.70.1230">
    <property type="entry name" value="Nucleotide cyclase"/>
    <property type="match status" value="1"/>
</dbReference>
<comment type="similarity">
    <text evidence="1">Belongs to the adenylyl cyclase class-3 family.</text>
</comment>
<dbReference type="AlphaFoldDB" id="A0A6J4TTD4"/>
<evidence type="ECO:0000259" key="2">
    <source>
        <dbReference type="PROSITE" id="PS50125"/>
    </source>
</evidence>
<dbReference type="GO" id="GO:0035556">
    <property type="term" value="P:intracellular signal transduction"/>
    <property type="evidence" value="ECO:0007669"/>
    <property type="project" value="InterPro"/>
</dbReference>
<name>A0A6J4TTD4_9ACTN</name>
<dbReference type="SUPFAM" id="SSF55073">
    <property type="entry name" value="Nucleotide cyclase"/>
    <property type="match status" value="1"/>
</dbReference>
<dbReference type="InterPro" id="IPR029787">
    <property type="entry name" value="Nucleotide_cyclase"/>
</dbReference>
<dbReference type="InterPro" id="IPR050697">
    <property type="entry name" value="Adenylyl/Guanylyl_Cyclase_3/4"/>
</dbReference>
<dbReference type="CDD" id="cd07302">
    <property type="entry name" value="CHD"/>
    <property type="match status" value="1"/>
</dbReference>
<organism evidence="3">
    <name type="scientific">uncultured Solirubrobacteraceae bacterium</name>
    <dbReference type="NCBI Taxonomy" id="1162706"/>
    <lineage>
        <taxon>Bacteria</taxon>
        <taxon>Bacillati</taxon>
        <taxon>Actinomycetota</taxon>
        <taxon>Thermoleophilia</taxon>
        <taxon>Solirubrobacterales</taxon>
        <taxon>Solirubrobacteraceae</taxon>
        <taxon>environmental samples</taxon>
    </lineage>
</organism>
<feature type="domain" description="Guanylate cyclase" evidence="2">
    <location>
        <begin position="96"/>
        <end position="208"/>
    </location>
</feature>
<dbReference type="InterPro" id="IPR001054">
    <property type="entry name" value="A/G_cyclase"/>
</dbReference>
<dbReference type="SMART" id="SM00044">
    <property type="entry name" value="CYCc"/>
    <property type="match status" value="1"/>
</dbReference>
<dbReference type="PROSITE" id="PS50125">
    <property type="entry name" value="GUANYLATE_CYCLASE_2"/>
    <property type="match status" value="1"/>
</dbReference>
<proteinExistence type="inferred from homology"/>
<dbReference type="GO" id="GO:0006171">
    <property type="term" value="P:cAMP biosynthetic process"/>
    <property type="evidence" value="ECO:0007669"/>
    <property type="project" value="TreeGrafter"/>
</dbReference>
<gene>
    <name evidence="3" type="ORF">AVDCRST_MAG85-3679</name>
</gene>
<dbReference type="EMBL" id="CADCVT010000412">
    <property type="protein sequence ID" value="CAA9531048.1"/>
    <property type="molecule type" value="Genomic_DNA"/>
</dbReference>
<dbReference type="Pfam" id="PF00211">
    <property type="entry name" value="Guanylate_cyc"/>
    <property type="match status" value="1"/>
</dbReference>
<sequence>MSDGKKRPLDLLQRLDGHPMLLKAARGLRARLPGDVKYGDPLSVAGDEAPQVLGRRLAQLTAKQPGALRELGFSALQVWQSVSEAQGRGRGDRELAIVFTDLVAFSSWALDAGDDQSVELLRRVGETAEPIIEGAGGRVVKRLGDGLMAVFEEPHDAVRAALEAADAVERIQVGSYRPRMRAGVHLGRPRKLGADFFGVDVNVAARVAAAAGAGEVLVSEAARERLDDEQVSVRRKWRFRAKGTPKDLRVYAASSPG</sequence>